<sequence length="269" mass="27539">MILAANILLAVGIADLLRTHVRRSVQPIAFGVAAVVLLLLGAASESALPALAGIVVAVGWVFAMPLRRRPRLGLWPAGILAAIAIAAVVWSPRSPALGVIGDSWVLIAPTGPVPFGLALLAAGIAVVLLETGNVIVRAALASENAQLPAELSSTEPSTVQTSSEDAMTGDTAPGSPVPVPTAPASGFRGGRLIGPLERILVLTLTLVAAYPLLAAMLAAKGIVRFPEISRDRKSGAGAEYFLVGSLVSWVTALGGAFLLWWAASTGMLR</sequence>
<feature type="transmembrane region" description="Helical" evidence="2">
    <location>
        <begin position="199"/>
        <end position="219"/>
    </location>
</feature>
<feature type="transmembrane region" description="Helical" evidence="2">
    <location>
        <begin position="24"/>
        <end position="40"/>
    </location>
</feature>
<evidence type="ECO:0000313" key="4">
    <source>
        <dbReference type="Proteomes" id="UP001142325"/>
    </source>
</evidence>
<protein>
    <submittedName>
        <fullName evidence="3">Uncharacterized protein</fullName>
    </submittedName>
</protein>
<comment type="caution">
    <text evidence="3">The sequence shown here is derived from an EMBL/GenBank/DDBJ whole genome shotgun (WGS) entry which is preliminary data.</text>
</comment>
<keyword evidence="4" id="KW-1185">Reference proteome</keyword>
<feature type="region of interest" description="Disordered" evidence="1">
    <location>
        <begin position="149"/>
        <end position="180"/>
    </location>
</feature>
<feature type="transmembrane region" description="Helical" evidence="2">
    <location>
        <begin position="104"/>
        <end position="129"/>
    </location>
</feature>
<proteinExistence type="predicted"/>
<accession>A0A9W6M6U3</accession>
<keyword evidence="2" id="KW-1133">Transmembrane helix</keyword>
<evidence type="ECO:0000256" key="1">
    <source>
        <dbReference type="SAM" id="MobiDB-lite"/>
    </source>
</evidence>
<dbReference type="RefSeq" id="WP_204938003.1">
    <property type="nucleotide sequence ID" value="NZ_BAAAUM010000001.1"/>
</dbReference>
<reference evidence="3" key="2">
    <citation type="submission" date="2023-01" db="EMBL/GenBank/DDBJ databases">
        <authorList>
            <person name="Sun Q."/>
            <person name="Evtushenko L."/>
        </authorList>
    </citation>
    <scope>NUCLEOTIDE SEQUENCE</scope>
    <source>
        <strain evidence="3">VKM Ac-1958</strain>
    </source>
</reference>
<keyword evidence="2" id="KW-0472">Membrane</keyword>
<feature type="compositionally biased region" description="Polar residues" evidence="1">
    <location>
        <begin position="151"/>
        <end position="165"/>
    </location>
</feature>
<dbReference type="EMBL" id="BSET01000001">
    <property type="protein sequence ID" value="GLK00290.1"/>
    <property type="molecule type" value="Genomic_DNA"/>
</dbReference>
<feature type="transmembrane region" description="Helical" evidence="2">
    <location>
        <begin position="47"/>
        <end position="66"/>
    </location>
</feature>
<keyword evidence="2" id="KW-0812">Transmembrane</keyword>
<feature type="transmembrane region" description="Helical" evidence="2">
    <location>
        <begin position="240"/>
        <end position="263"/>
    </location>
</feature>
<organism evidence="3 4">
    <name type="scientific">Microbacterium keratanolyticum</name>
    <dbReference type="NCBI Taxonomy" id="67574"/>
    <lineage>
        <taxon>Bacteria</taxon>
        <taxon>Bacillati</taxon>
        <taxon>Actinomycetota</taxon>
        <taxon>Actinomycetes</taxon>
        <taxon>Micrococcales</taxon>
        <taxon>Microbacteriaceae</taxon>
        <taxon>Microbacterium</taxon>
    </lineage>
</organism>
<evidence type="ECO:0000256" key="2">
    <source>
        <dbReference type="SAM" id="Phobius"/>
    </source>
</evidence>
<dbReference type="Proteomes" id="UP001142325">
    <property type="component" value="Unassembled WGS sequence"/>
</dbReference>
<feature type="transmembrane region" description="Helical" evidence="2">
    <location>
        <begin position="72"/>
        <end position="92"/>
    </location>
</feature>
<gene>
    <name evidence="3" type="ORF">GCM10017596_00050</name>
</gene>
<evidence type="ECO:0000313" key="3">
    <source>
        <dbReference type="EMBL" id="GLK00290.1"/>
    </source>
</evidence>
<dbReference type="AlphaFoldDB" id="A0A9W6M6U3"/>
<reference evidence="3" key="1">
    <citation type="journal article" date="2014" name="Int. J. Syst. Evol. Microbiol.">
        <title>Complete genome sequence of Corynebacterium casei LMG S-19264T (=DSM 44701T), isolated from a smear-ripened cheese.</title>
        <authorList>
            <consortium name="US DOE Joint Genome Institute (JGI-PGF)"/>
            <person name="Walter F."/>
            <person name="Albersmeier A."/>
            <person name="Kalinowski J."/>
            <person name="Ruckert C."/>
        </authorList>
    </citation>
    <scope>NUCLEOTIDE SEQUENCE</scope>
    <source>
        <strain evidence="3">VKM Ac-1958</strain>
    </source>
</reference>
<name>A0A9W6M6U3_9MICO</name>